<proteinExistence type="predicted"/>
<reference evidence="2 3" key="1">
    <citation type="submission" date="2024-08" db="EMBL/GenBank/DDBJ databases">
        <authorList>
            <person name="Cucini C."/>
            <person name="Frati F."/>
        </authorList>
    </citation>
    <scope>NUCLEOTIDE SEQUENCE [LARGE SCALE GENOMIC DNA]</scope>
</reference>
<sequence length="227" mass="25412">MFSSSFLLLWIVLVAGCTNVAGIRCFHCQDDYFGSDDVPPKVDQIVNNTQKHPIAYQPSCGSGNTPDPRFSVDCSQYADLVMASHPLLQRDAGIDDLLKEKIRMGIMKVYNTTTYSCVATFLEASVEINGTLRMVTRAHYRSCFPKLNFIDDHGITMNYTNLFRKKNMSFTSSNLNVTGYLCDEKDLCNFDNYHHSLQSQGTSNGCGGEGIFVIFATFFVTLVFQPI</sequence>
<comment type="caution">
    <text evidence="2">The sequence shown here is derived from an EMBL/GenBank/DDBJ whole genome shotgun (WGS) entry which is preliminary data.</text>
</comment>
<feature type="signal peptide" evidence="1">
    <location>
        <begin position="1"/>
        <end position="22"/>
    </location>
</feature>
<evidence type="ECO:0008006" key="4">
    <source>
        <dbReference type="Google" id="ProtNLM"/>
    </source>
</evidence>
<evidence type="ECO:0000313" key="3">
    <source>
        <dbReference type="Proteomes" id="UP001642540"/>
    </source>
</evidence>
<feature type="chain" id="PRO_5045869754" description="Protein sleepless" evidence="1">
    <location>
        <begin position="23"/>
        <end position="227"/>
    </location>
</feature>
<evidence type="ECO:0000256" key="1">
    <source>
        <dbReference type="SAM" id="SignalP"/>
    </source>
</evidence>
<name>A0ABP1Q367_9HEXA</name>
<accession>A0ABP1Q367</accession>
<gene>
    <name evidence="2" type="ORF">ODALV1_LOCUS6148</name>
</gene>
<protein>
    <recommendedName>
        <fullName evidence="4">Protein sleepless</fullName>
    </recommendedName>
</protein>
<dbReference type="EMBL" id="CAXLJM020000019">
    <property type="protein sequence ID" value="CAL8085545.1"/>
    <property type="molecule type" value="Genomic_DNA"/>
</dbReference>
<evidence type="ECO:0000313" key="2">
    <source>
        <dbReference type="EMBL" id="CAL8085545.1"/>
    </source>
</evidence>
<dbReference type="Proteomes" id="UP001642540">
    <property type="component" value="Unassembled WGS sequence"/>
</dbReference>
<organism evidence="2 3">
    <name type="scientific">Orchesella dallaii</name>
    <dbReference type="NCBI Taxonomy" id="48710"/>
    <lineage>
        <taxon>Eukaryota</taxon>
        <taxon>Metazoa</taxon>
        <taxon>Ecdysozoa</taxon>
        <taxon>Arthropoda</taxon>
        <taxon>Hexapoda</taxon>
        <taxon>Collembola</taxon>
        <taxon>Entomobryomorpha</taxon>
        <taxon>Entomobryoidea</taxon>
        <taxon>Orchesellidae</taxon>
        <taxon>Orchesellinae</taxon>
        <taxon>Orchesella</taxon>
    </lineage>
</organism>
<keyword evidence="3" id="KW-1185">Reference proteome</keyword>
<keyword evidence="1" id="KW-0732">Signal</keyword>